<feature type="coiled-coil region" evidence="1">
    <location>
        <begin position="12"/>
        <end position="64"/>
    </location>
</feature>
<dbReference type="SUPFAM" id="SSF53955">
    <property type="entry name" value="Lysozyme-like"/>
    <property type="match status" value="1"/>
</dbReference>
<evidence type="ECO:0000256" key="1">
    <source>
        <dbReference type="SAM" id="Coils"/>
    </source>
</evidence>
<dbReference type="EMBL" id="PEUE01000023">
    <property type="protein sequence ID" value="PIV38668.1"/>
    <property type="molecule type" value="Genomic_DNA"/>
</dbReference>
<feature type="coiled-coil region" evidence="1">
    <location>
        <begin position="153"/>
        <end position="183"/>
    </location>
</feature>
<dbReference type="Proteomes" id="UP000229247">
    <property type="component" value="Unassembled WGS sequence"/>
</dbReference>
<evidence type="ECO:0000313" key="3">
    <source>
        <dbReference type="Proteomes" id="UP000229247"/>
    </source>
</evidence>
<comment type="caution">
    <text evidence="2">The sequence shown here is derived from an EMBL/GenBank/DDBJ whole genome shotgun (WGS) entry which is preliminary data.</text>
</comment>
<dbReference type="AlphaFoldDB" id="A0A2M7D6L1"/>
<keyword evidence="1" id="KW-0175">Coiled coil</keyword>
<dbReference type="Gene3D" id="6.10.250.3150">
    <property type="match status" value="1"/>
</dbReference>
<dbReference type="InterPro" id="IPR023346">
    <property type="entry name" value="Lysozyme-like_dom_sf"/>
</dbReference>
<evidence type="ECO:0000313" key="2">
    <source>
        <dbReference type="EMBL" id="PIV38668.1"/>
    </source>
</evidence>
<name>A0A2M7D6L1_9BACT</name>
<sequence>MWFFGCWLGFSLTAAAAANDGLKEDLKQQINELQQQIDSYRSNIQELQQQGKSLKQEISLFDSKIKSSELEVKRTNLAIRQTEVEIGNKNLAMSQGETKLNREKEILGECVRALYEYDERGLLEMVLSNNKLSDIFDEMNSLEAAQEKIQESMVNIRQMKVGLEDEKAALEDKREELNGLKVLQQIQARALAGQQDEKKNLLAQTKGQESNYTKLINKVKADAESIRQQLYLLEGVGLSMPLYQAYQYAKQAGGLTGVRPAFLLAVLKKESSWGERVGTGSWRRDMHTRDKQAFVTICEKLGFDPDKMAVSRKPSYGWGGAMGPAQFLPSVWLAYESRVAQLTGHDPPNPWDIEDAFVAAGIKMAQAGANAQTPGAEWKAAQIYFAGKRWNSPTYYFYGDQVMELAGVIQSQLDIIAK</sequence>
<gene>
    <name evidence="2" type="ORF">COS30_00845</name>
</gene>
<accession>A0A2M7D6L1</accession>
<organism evidence="2 3">
    <name type="scientific">Candidatus Portnoybacteria bacterium CG02_land_8_20_14_3_00_45_8</name>
    <dbReference type="NCBI Taxonomy" id="1974807"/>
    <lineage>
        <taxon>Bacteria</taxon>
        <taxon>Candidatus Portnoyibacteriota</taxon>
    </lineage>
</organism>
<protein>
    <submittedName>
        <fullName evidence="2">Uncharacterized protein</fullName>
    </submittedName>
</protein>
<dbReference type="Gene3D" id="1.10.530.10">
    <property type="match status" value="1"/>
</dbReference>
<reference evidence="3" key="1">
    <citation type="submission" date="2017-09" db="EMBL/GenBank/DDBJ databases">
        <title>Depth-based differentiation of microbial function through sediment-hosted aquifers and enrichment of novel symbionts in the deep terrestrial subsurface.</title>
        <authorList>
            <person name="Probst A.J."/>
            <person name="Ladd B."/>
            <person name="Jarett J.K."/>
            <person name="Geller-Mcgrath D.E."/>
            <person name="Sieber C.M.K."/>
            <person name="Emerson J.B."/>
            <person name="Anantharaman K."/>
            <person name="Thomas B.C."/>
            <person name="Malmstrom R."/>
            <person name="Stieglmeier M."/>
            <person name="Klingl A."/>
            <person name="Woyke T."/>
            <person name="Ryan C.M."/>
            <person name="Banfield J.F."/>
        </authorList>
    </citation>
    <scope>NUCLEOTIDE SEQUENCE [LARGE SCALE GENOMIC DNA]</scope>
</reference>
<proteinExistence type="predicted"/>